<dbReference type="HOGENOM" id="CLU_473380_0_0_1"/>
<evidence type="ECO:0008006" key="4">
    <source>
        <dbReference type="Google" id="ProtNLM"/>
    </source>
</evidence>
<keyword evidence="3" id="KW-1185">Reference proteome</keyword>
<dbReference type="STRING" id="1432141.A0A015KD14"/>
<organism evidence="2 3">
    <name type="scientific">Rhizophagus irregularis (strain DAOM 197198w)</name>
    <name type="common">Glomus intraradices</name>
    <dbReference type="NCBI Taxonomy" id="1432141"/>
    <lineage>
        <taxon>Eukaryota</taxon>
        <taxon>Fungi</taxon>
        <taxon>Fungi incertae sedis</taxon>
        <taxon>Mucoromycota</taxon>
        <taxon>Glomeromycotina</taxon>
        <taxon>Glomeromycetes</taxon>
        <taxon>Glomerales</taxon>
        <taxon>Glomeraceae</taxon>
        <taxon>Rhizophagus</taxon>
    </lineage>
</organism>
<dbReference type="EMBL" id="JEMT01027385">
    <property type="protein sequence ID" value="EXX57416.1"/>
    <property type="molecule type" value="Genomic_DNA"/>
</dbReference>
<comment type="caution">
    <text evidence="2">The sequence shown here is derived from an EMBL/GenBank/DDBJ whole genome shotgun (WGS) entry which is preliminary data.</text>
</comment>
<reference evidence="2 3" key="1">
    <citation type="submission" date="2014-02" db="EMBL/GenBank/DDBJ databases">
        <title>Single nucleus genome sequencing reveals high similarity among nuclei of an endomycorrhizal fungus.</title>
        <authorList>
            <person name="Lin K."/>
            <person name="Geurts R."/>
            <person name="Zhang Z."/>
            <person name="Limpens E."/>
            <person name="Saunders D.G."/>
            <person name="Mu D."/>
            <person name="Pang E."/>
            <person name="Cao H."/>
            <person name="Cha H."/>
            <person name="Lin T."/>
            <person name="Zhou Q."/>
            <person name="Shang Y."/>
            <person name="Li Y."/>
            <person name="Ivanov S."/>
            <person name="Sharma T."/>
            <person name="Velzen R.V."/>
            <person name="Ruijter N.D."/>
            <person name="Aanen D.K."/>
            <person name="Win J."/>
            <person name="Kamoun S."/>
            <person name="Bisseling T."/>
            <person name="Huang S."/>
        </authorList>
    </citation>
    <scope>NUCLEOTIDE SEQUENCE [LARGE SCALE GENOMIC DNA]</scope>
    <source>
        <strain evidence="3">DAOM197198w</strain>
    </source>
</reference>
<dbReference type="OrthoDB" id="2345359at2759"/>
<feature type="region of interest" description="Disordered" evidence="1">
    <location>
        <begin position="487"/>
        <end position="508"/>
    </location>
</feature>
<protein>
    <recommendedName>
        <fullName evidence="4">F-box domain-containing protein</fullName>
    </recommendedName>
</protein>
<accession>A0A015KD14</accession>
<proteinExistence type="predicted"/>
<evidence type="ECO:0000313" key="3">
    <source>
        <dbReference type="Proteomes" id="UP000022910"/>
    </source>
</evidence>
<evidence type="ECO:0000313" key="2">
    <source>
        <dbReference type="EMBL" id="EXX57416.1"/>
    </source>
</evidence>
<evidence type="ECO:0000256" key="1">
    <source>
        <dbReference type="SAM" id="MobiDB-lite"/>
    </source>
</evidence>
<name>A0A015KD14_RHIIW</name>
<gene>
    <name evidence="2" type="ORF">RirG_207240</name>
</gene>
<dbReference type="Proteomes" id="UP000022910">
    <property type="component" value="Unassembled WGS sequence"/>
</dbReference>
<dbReference type="AlphaFoldDB" id="A0A015KD14"/>
<sequence length="576" mass="67756">MRKPLPSLCLEKIFCEIYNEEVINDNPLNTILDIRKTLFNCLLVNRDFCRHVIPILWRNTFNWYLPSSKLIITYLSFLSPESRFNLTKRLNNINISELLEICSKERPFFNYTSYLRELEYHSVFKSVQELWPKEIKRERNRQNIENQLIMAEELCKMFLLQCPTLYRLDLATDLNFLNPFKFSSLTSTKSCLIKLREFKCSDHPDQLKIFTTLSNICHNIEVMQLGILRDNDNFIDSSLYEGIRQLLRSQRYLKKFICSFAQKGFMSIIGPNFPISLQDITLHACDLLDEEDSFNYFMEYYNLTTLTLIDCNNLQGSHLSSLKYLRINNFKRERNNMKLNIIYNNPVQYYDIKSIIIHSNVILTKLLLDDIIQPYSLIEDITNYCSNLIHLRANISANVLPQIPLLFKSLKKLEIIELKNEKTFYENLIPITMTNELAIEISKSIPSSLYSFTFLLMVVFTSQSLALFLEQLDERCIIMSDTSYYSTDDDGDDGDDRSGSDGGDGGDGDDGYYYDEYIDIEMNQVIFEEFYIRIDLDEYNESKGEHFKLFKEFECTKYLHDNNSCLIPTYIDELDE</sequence>